<comment type="caution">
    <text evidence="2">The sequence shown here is derived from an EMBL/GenBank/DDBJ whole genome shotgun (WGS) entry which is preliminary data.</text>
</comment>
<protein>
    <submittedName>
        <fullName evidence="2">Uncharacterized protein</fullName>
    </submittedName>
</protein>
<feature type="region of interest" description="Disordered" evidence="1">
    <location>
        <begin position="39"/>
        <end position="67"/>
    </location>
</feature>
<accession>A0A4R1R7L1</accession>
<dbReference type="AlphaFoldDB" id="A0A4R1R7L1"/>
<dbReference type="RefSeq" id="WP_058964090.1">
    <property type="nucleotide sequence ID" value="NZ_CABKVM010000016.1"/>
</dbReference>
<dbReference type="Proteomes" id="UP000295184">
    <property type="component" value="Unassembled WGS sequence"/>
</dbReference>
<evidence type="ECO:0000313" key="2">
    <source>
        <dbReference type="EMBL" id="TCL61621.1"/>
    </source>
</evidence>
<gene>
    <name evidence="2" type="ORF">EDD77_10175</name>
</gene>
<evidence type="ECO:0000256" key="1">
    <source>
        <dbReference type="SAM" id="MobiDB-lite"/>
    </source>
</evidence>
<name>A0A4R1R7L1_9FIRM</name>
<dbReference type="EMBL" id="SLUM01000001">
    <property type="protein sequence ID" value="TCL61621.1"/>
    <property type="molecule type" value="Genomic_DNA"/>
</dbReference>
<proteinExistence type="predicted"/>
<sequence>MVEKGACGNEKVQTKKNAFPKFGKAFSVCVFYKCGDGPARGQSTARRPRGQNGEQPHPHQRGAGQQAAFAVHRHKGRLAFGGEFRPGRAVVHVVRAGVGSKIGVIGFFHG</sequence>
<organism evidence="2 3">
    <name type="scientific">Allofournierella massiliensis</name>
    <dbReference type="NCBI Taxonomy" id="1650663"/>
    <lineage>
        <taxon>Bacteria</taxon>
        <taxon>Bacillati</taxon>
        <taxon>Bacillota</taxon>
        <taxon>Clostridia</taxon>
        <taxon>Eubacteriales</taxon>
        <taxon>Oscillospiraceae</taxon>
        <taxon>Allofournierella</taxon>
    </lineage>
</organism>
<reference evidence="2 3" key="1">
    <citation type="submission" date="2019-03" db="EMBL/GenBank/DDBJ databases">
        <title>Genomic Encyclopedia of Type Strains, Phase IV (KMG-IV): sequencing the most valuable type-strain genomes for metagenomic binning, comparative biology and taxonomic classification.</title>
        <authorList>
            <person name="Goeker M."/>
        </authorList>
    </citation>
    <scope>NUCLEOTIDE SEQUENCE [LARGE SCALE GENOMIC DNA]</scope>
    <source>
        <strain evidence="2 3">DSM 100451</strain>
    </source>
</reference>
<evidence type="ECO:0000313" key="3">
    <source>
        <dbReference type="Proteomes" id="UP000295184"/>
    </source>
</evidence>